<organism evidence="1 2">
    <name type="scientific">Dovyalis caffra</name>
    <dbReference type="NCBI Taxonomy" id="77055"/>
    <lineage>
        <taxon>Eukaryota</taxon>
        <taxon>Viridiplantae</taxon>
        <taxon>Streptophyta</taxon>
        <taxon>Embryophyta</taxon>
        <taxon>Tracheophyta</taxon>
        <taxon>Spermatophyta</taxon>
        <taxon>Magnoliopsida</taxon>
        <taxon>eudicotyledons</taxon>
        <taxon>Gunneridae</taxon>
        <taxon>Pentapetalae</taxon>
        <taxon>rosids</taxon>
        <taxon>fabids</taxon>
        <taxon>Malpighiales</taxon>
        <taxon>Salicaceae</taxon>
        <taxon>Flacourtieae</taxon>
        <taxon>Dovyalis</taxon>
    </lineage>
</organism>
<proteinExistence type="predicted"/>
<name>A0AAV1R1W5_9ROSI</name>
<reference evidence="1 2" key="1">
    <citation type="submission" date="2024-01" db="EMBL/GenBank/DDBJ databases">
        <authorList>
            <person name="Waweru B."/>
        </authorList>
    </citation>
    <scope>NUCLEOTIDE SEQUENCE [LARGE SCALE GENOMIC DNA]</scope>
</reference>
<accession>A0AAV1R1W5</accession>
<sequence length="100" mass="10957">MEAMECGWIFHSIKTLKKLELGRSDYSTQSGKDAIAGTILQTMCNKEISMIQKHCNEVNVEGAGSSPVCIEKLLGGCCNALQCKDLVCEKDKQKVLVDFA</sequence>
<dbReference type="Proteomes" id="UP001314170">
    <property type="component" value="Unassembled WGS sequence"/>
</dbReference>
<dbReference type="EMBL" id="CAWUPB010000892">
    <property type="protein sequence ID" value="CAK7327987.1"/>
    <property type="molecule type" value="Genomic_DNA"/>
</dbReference>
<evidence type="ECO:0000313" key="1">
    <source>
        <dbReference type="EMBL" id="CAK7327987.1"/>
    </source>
</evidence>
<evidence type="ECO:0000313" key="2">
    <source>
        <dbReference type="Proteomes" id="UP001314170"/>
    </source>
</evidence>
<protein>
    <submittedName>
        <fullName evidence="1">Uncharacterized protein</fullName>
    </submittedName>
</protein>
<comment type="caution">
    <text evidence="1">The sequence shown here is derived from an EMBL/GenBank/DDBJ whole genome shotgun (WGS) entry which is preliminary data.</text>
</comment>
<gene>
    <name evidence="1" type="ORF">DCAF_LOCUS5705</name>
</gene>
<dbReference type="AlphaFoldDB" id="A0AAV1R1W5"/>
<keyword evidence="2" id="KW-1185">Reference proteome</keyword>